<reference evidence="5" key="1">
    <citation type="journal article" date="2019" name="Sci. Rep.">
        <title>Draft genome of Tanacetum cinerariifolium, the natural source of mosquito coil.</title>
        <authorList>
            <person name="Yamashiro T."/>
            <person name="Shiraishi A."/>
            <person name="Satake H."/>
            <person name="Nakayama K."/>
        </authorList>
    </citation>
    <scope>NUCLEOTIDE SEQUENCE</scope>
</reference>
<dbReference type="Gene3D" id="3.30.420.10">
    <property type="entry name" value="Ribonuclease H-like superfamily/Ribonuclease H"/>
    <property type="match status" value="1"/>
</dbReference>
<dbReference type="AlphaFoldDB" id="A0A6L2JKB7"/>
<dbReference type="PROSITE" id="PS50994">
    <property type="entry name" value="INTEGRASE"/>
    <property type="match status" value="1"/>
</dbReference>
<keyword evidence="2" id="KW-0378">Hydrolase</keyword>
<dbReference type="PANTHER" id="PTHR42648:SF18">
    <property type="entry name" value="RETROTRANSPOSON, UNCLASSIFIED-LIKE PROTEIN"/>
    <property type="match status" value="1"/>
</dbReference>
<dbReference type="EMBL" id="BKCJ010000933">
    <property type="protein sequence ID" value="GEU37473.1"/>
    <property type="molecule type" value="Genomic_DNA"/>
</dbReference>
<dbReference type="GO" id="GO:0015074">
    <property type="term" value="P:DNA integration"/>
    <property type="evidence" value="ECO:0007669"/>
    <property type="project" value="InterPro"/>
</dbReference>
<dbReference type="GO" id="GO:0016787">
    <property type="term" value="F:hydrolase activity"/>
    <property type="evidence" value="ECO:0007669"/>
    <property type="project" value="UniProtKB-KW"/>
</dbReference>
<proteinExistence type="predicted"/>
<feature type="coiled-coil region" evidence="3">
    <location>
        <begin position="518"/>
        <end position="545"/>
    </location>
</feature>
<dbReference type="InterPro" id="IPR012337">
    <property type="entry name" value="RNaseH-like_sf"/>
</dbReference>
<accession>A0A6L2JKB7</accession>
<evidence type="ECO:0000256" key="2">
    <source>
        <dbReference type="ARBA" id="ARBA00022801"/>
    </source>
</evidence>
<dbReference type="InterPro" id="IPR039537">
    <property type="entry name" value="Retrotran_Ty1/copia-like"/>
</dbReference>
<keyword evidence="1" id="KW-0479">Metal-binding</keyword>
<dbReference type="InterPro" id="IPR001584">
    <property type="entry name" value="Integrase_cat-core"/>
</dbReference>
<evidence type="ECO:0000256" key="3">
    <source>
        <dbReference type="SAM" id="Coils"/>
    </source>
</evidence>
<dbReference type="InterPro" id="IPR036397">
    <property type="entry name" value="RNaseH_sf"/>
</dbReference>
<name>A0A6L2JKB7_TANCI</name>
<evidence type="ECO:0000259" key="4">
    <source>
        <dbReference type="PROSITE" id="PS50994"/>
    </source>
</evidence>
<organism evidence="5">
    <name type="scientific">Tanacetum cinerariifolium</name>
    <name type="common">Dalmatian daisy</name>
    <name type="synonym">Chrysanthemum cinerariifolium</name>
    <dbReference type="NCBI Taxonomy" id="118510"/>
    <lineage>
        <taxon>Eukaryota</taxon>
        <taxon>Viridiplantae</taxon>
        <taxon>Streptophyta</taxon>
        <taxon>Embryophyta</taxon>
        <taxon>Tracheophyta</taxon>
        <taxon>Spermatophyta</taxon>
        <taxon>Magnoliopsida</taxon>
        <taxon>eudicotyledons</taxon>
        <taxon>Gunneridae</taxon>
        <taxon>Pentapetalae</taxon>
        <taxon>asterids</taxon>
        <taxon>campanulids</taxon>
        <taxon>Asterales</taxon>
        <taxon>Asteraceae</taxon>
        <taxon>Asteroideae</taxon>
        <taxon>Anthemideae</taxon>
        <taxon>Anthemidinae</taxon>
        <taxon>Tanacetum</taxon>
    </lineage>
</organism>
<sequence length="1259" mass="144425">MTTLAEYMVLYGADTRPPMLEKDLYDSWKSIMELYMQNIEHERMILESVKHGPLIWPTIEENDVTKTKKYEKLSATEKIQADCDLKETNIIFQGLPSDVYSLVNHHRVVKDLRERIQLLMQGTSFTKQERECKLNDAFDKFARIKGELLHQYYLRFTQLINDINIYKMKLEQFQLRNSSDPRQQATIHDGRVTVQPVQRRQSSFTAGTSGIRANISRTGRNNSCHQRVVKCFNYQREGSGKVLNEEELEFLADPRVAKGPVTQTVITHNSSYQADDLDVYDSDCDDFSTAKAVLMANLSSYDSDVLSKDKEAKNIDKEIALEKKFKELDNIVCKMGQSVQTVHMLTKPYVFYDNNLKQALGFQNYFFLKKTQQIRPIFYDGSVIAKETNVISIADTEETLILEEDNYGKHFVPQQELSDKEAFWLQTSHPNTDQSTSSPVKIEASRELPKCLELEAELIKQPNMVEKDKYNRLSKSFSKLEQHCISLKLAMQLTKEIFQKNNTSMNQIEPTFDHLFELNNLRAEIQAKDIKILKLKANIKRLNKTFTANSMKKDTDEIETINIELEHRVTKLIAKNKHLKHTYKQLYDSIKPSRVCAKEHAKSLVKQLNQKSVEITDLNAQLQEKVFVITTLKNDLRKVKGKDIFDNASQVSKATTTALGMYKLDPVTLAPKDKNNWETHIYYLKHTMEQAAILRGIVEQAKSLIHLDCVSYSACKITATNKVPFKEPVPLEVVAQESVVTKVVQKILWYLDFGYSKHMTGDRSHLTNFVHKFLGTVKFGNDQIEKIMRDMLASSPICLLSNASKTKSWLWHRRLSHLNFGAINHFAKNGLVRGLPKLKFEKDHLCLACAMGKSKKQSHKPKSEDTNQEKLYLLHMNLCRPMRVAIVNGKKNILVIMDDYSWFTWVKSIRTDNETEFVNQTLHSYYDNVGISYETLVACTPQQNGVVKRRNRTLLEAARTMLIYTKATLFLWVEAVTTVKTDEFGRVLKNKARLVTQGFRKEEGLDFEESFAPVARIEAICIFVAYAANKNMTIFQMDVKTAFLNGKLKEEMSFFLGLQISQSSRGIFLNQSKYAYEIIKKYGLLTSDSVDTPMMEKNKLDEDLQGTPVDATLYHGMIGSLDTDMSLTTYSDADHVGCQDTRRSTSGSAQFLGREWNSRTLLCSDIISTGRRLHQSPAKRKIQFLDRKARTMNPTNTSQIALDNALVLPKVRLKIGECNKRIKFSQRGATYQVTLDSLKLNPCYLAFLITAGVPEIYMH</sequence>
<feature type="domain" description="Integrase catalytic" evidence="4">
    <location>
        <begin position="907"/>
        <end position="1009"/>
    </location>
</feature>
<dbReference type="Pfam" id="PF07727">
    <property type="entry name" value="RVT_2"/>
    <property type="match status" value="1"/>
</dbReference>
<protein>
    <recommendedName>
        <fullName evidence="4">Integrase catalytic domain-containing protein</fullName>
    </recommendedName>
</protein>
<dbReference type="Pfam" id="PF13976">
    <property type="entry name" value="gag_pre-integrs"/>
    <property type="match status" value="1"/>
</dbReference>
<evidence type="ECO:0000256" key="1">
    <source>
        <dbReference type="ARBA" id="ARBA00022723"/>
    </source>
</evidence>
<keyword evidence="3" id="KW-0175">Coiled coil</keyword>
<evidence type="ECO:0000313" key="5">
    <source>
        <dbReference type="EMBL" id="GEU37473.1"/>
    </source>
</evidence>
<dbReference type="GO" id="GO:0046872">
    <property type="term" value="F:metal ion binding"/>
    <property type="evidence" value="ECO:0007669"/>
    <property type="project" value="UniProtKB-KW"/>
</dbReference>
<comment type="caution">
    <text evidence="5">The sequence shown here is derived from an EMBL/GenBank/DDBJ whole genome shotgun (WGS) entry which is preliminary data.</text>
</comment>
<dbReference type="InterPro" id="IPR025724">
    <property type="entry name" value="GAG-pre-integrase_dom"/>
</dbReference>
<dbReference type="PANTHER" id="PTHR42648">
    <property type="entry name" value="TRANSPOSASE, PUTATIVE-RELATED"/>
    <property type="match status" value="1"/>
</dbReference>
<dbReference type="InterPro" id="IPR013103">
    <property type="entry name" value="RVT_2"/>
</dbReference>
<dbReference type="GO" id="GO:0003676">
    <property type="term" value="F:nucleic acid binding"/>
    <property type="evidence" value="ECO:0007669"/>
    <property type="project" value="InterPro"/>
</dbReference>
<dbReference type="SUPFAM" id="SSF53098">
    <property type="entry name" value="Ribonuclease H-like"/>
    <property type="match status" value="1"/>
</dbReference>
<gene>
    <name evidence="5" type="ORF">Tci_009451</name>
</gene>